<dbReference type="Gene3D" id="3.40.50.150">
    <property type="entry name" value="Vaccinia Virus protein VP39"/>
    <property type="match status" value="1"/>
</dbReference>
<organism evidence="2 4">
    <name type="scientific">Polarella glacialis</name>
    <name type="common">Dinoflagellate</name>
    <dbReference type="NCBI Taxonomy" id="89957"/>
    <lineage>
        <taxon>Eukaryota</taxon>
        <taxon>Sar</taxon>
        <taxon>Alveolata</taxon>
        <taxon>Dinophyceae</taxon>
        <taxon>Suessiales</taxon>
        <taxon>Suessiaceae</taxon>
        <taxon>Polarella</taxon>
    </lineage>
</organism>
<protein>
    <recommendedName>
        <fullName evidence="5">Calmodulin-lysine N-methyltransferase</fullName>
    </recommendedName>
</protein>
<reference evidence="2" key="1">
    <citation type="submission" date="2021-02" db="EMBL/GenBank/DDBJ databases">
        <authorList>
            <person name="Dougan E. K."/>
            <person name="Rhodes N."/>
            <person name="Thang M."/>
            <person name="Chan C."/>
        </authorList>
    </citation>
    <scope>NUCLEOTIDE SEQUENCE</scope>
</reference>
<dbReference type="InterPro" id="IPR029063">
    <property type="entry name" value="SAM-dependent_MTases_sf"/>
</dbReference>
<dbReference type="PANTHER" id="PTHR14614:SF132">
    <property type="entry name" value="PROTEIN-LYSINE METHYLTRANSFERASE C42C1.13"/>
    <property type="match status" value="1"/>
</dbReference>
<feature type="region of interest" description="Disordered" evidence="1">
    <location>
        <begin position="319"/>
        <end position="340"/>
    </location>
</feature>
<evidence type="ECO:0000256" key="1">
    <source>
        <dbReference type="SAM" id="MobiDB-lite"/>
    </source>
</evidence>
<gene>
    <name evidence="2" type="ORF">PGLA1383_LOCUS33393</name>
    <name evidence="3" type="ORF">PGLA2088_LOCUS23938</name>
</gene>
<accession>A0A813FSE1</accession>
<name>A0A813FSE1_POLGL</name>
<feature type="region of interest" description="Disordered" evidence="1">
    <location>
        <begin position="149"/>
        <end position="181"/>
    </location>
</feature>
<dbReference type="OrthoDB" id="413520at2759"/>
<keyword evidence="4" id="KW-1185">Reference proteome</keyword>
<dbReference type="Proteomes" id="UP000654075">
    <property type="component" value="Unassembled WGS sequence"/>
</dbReference>
<dbReference type="EMBL" id="CAJNNW010026315">
    <property type="protein sequence ID" value="CAE8684400.1"/>
    <property type="molecule type" value="Genomic_DNA"/>
</dbReference>
<dbReference type="EMBL" id="CAJNNV010025686">
    <property type="protein sequence ID" value="CAE8615680.1"/>
    <property type="molecule type" value="Genomic_DNA"/>
</dbReference>
<evidence type="ECO:0000313" key="2">
    <source>
        <dbReference type="EMBL" id="CAE8615680.1"/>
    </source>
</evidence>
<evidence type="ECO:0000313" key="3">
    <source>
        <dbReference type="EMBL" id="CAE8684400.1"/>
    </source>
</evidence>
<evidence type="ECO:0008006" key="5">
    <source>
        <dbReference type="Google" id="ProtNLM"/>
    </source>
</evidence>
<feature type="compositionally biased region" description="Basic residues" evidence="1">
    <location>
        <begin position="323"/>
        <end position="340"/>
    </location>
</feature>
<dbReference type="Proteomes" id="UP000626109">
    <property type="component" value="Unassembled WGS sequence"/>
</dbReference>
<dbReference type="InterPro" id="IPR019410">
    <property type="entry name" value="Methyltransf_16"/>
</dbReference>
<proteinExistence type="predicted"/>
<dbReference type="SUPFAM" id="SSF53335">
    <property type="entry name" value="S-adenosyl-L-methionine-dependent methyltransferases"/>
    <property type="match status" value="1"/>
</dbReference>
<sequence length="340" mass="35888">MLMPGDAPPVDTIRRLVAGGGQVVAVTGGEPPPVLEIEGAGVAALRVSPDAVAMLRWLDTDPEALPTGAAVFLELGAGHGLLGLACAAMRPDARLVLTDAADVLPFAERSVAANEPSLARRCFVRPLAFSDAAALEDILQEFAYAGPGESTVDTDSGEDVTGSPLPESNQRGGCEAALGRGNESTEPCTSIESLPVVAIGAGICYWEVVYKPLAETLAQLCSKGRGYAILGYFRRDWKVEKRFWTKVLQQQGLQAEVLWEGEVDEPENPSAFAPACSRTSGEWNARVYRISAAAVAVASAPGAEAAEAGSEPWRAYEAESYDKKKKAGCQKGRKQGKKGR</sequence>
<dbReference type="PANTHER" id="PTHR14614">
    <property type="entry name" value="HEPATOCELLULAR CARCINOMA-ASSOCIATED ANTIGEN"/>
    <property type="match status" value="1"/>
</dbReference>
<dbReference type="Pfam" id="PF10294">
    <property type="entry name" value="Methyltransf_16"/>
    <property type="match status" value="1"/>
</dbReference>
<evidence type="ECO:0000313" key="4">
    <source>
        <dbReference type="Proteomes" id="UP000654075"/>
    </source>
</evidence>
<comment type="caution">
    <text evidence="2">The sequence shown here is derived from an EMBL/GenBank/DDBJ whole genome shotgun (WGS) entry which is preliminary data.</text>
</comment>
<dbReference type="AlphaFoldDB" id="A0A813FSE1"/>